<organism evidence="1 2">
    <name type="scientific">Escherichia coli</name>
    <dbReference type="NCBI Taxonomy" id="562"/>
    <lineage>
        <taxon>Bacteria</taxon>
        <taxon>Pseudomonadati</taxon>
        <taxon>Pseudomonadota</taxon>
        <taxon>Gammaproteobacteria</taxon>
        <taxon>Enterobacterales</taxon>
        <taxon>Enterobacteriaceae</taxon>
        <taxon>Escherichia</taxon>
    </lineage>
</organism>
<protein>
    <submittedName>
        <fullName evidence="1">Anaerobic glycerol-3-phosphate dehydrogenase subunit A</fullName>
        <ecNumber evidence="1">1.1.5.3</ecNumber>
    </submittedName>
</protein>
<dbReference type="Proteomes" id="UP000255460">
    <property type="component" value="Unassembled WGS sequence"/>
</dbReference>
<keyword evidence="1" id="KW-0560">Oxidoreductase</keyword>
<dbReference type="GO" id="GO:0004368">
    <property type="term" value="F:glycerol-3-phosphate dehydrogenase (quinone) activity"/>
    <property type="evidence" value="ECO:0007669"/>
    <property type="project" value="UniProtKB-EC"/>
</dbReference>
<dbReference type="AlphaFoldDB" id="A0A376KQK2"/>
<name>A0A376KQK2_ECOLX</name>
<dbReference type="EMBL" id="UFZQ01000001">
    <property type="protein sequence ID" value="STE84985.1"/>
    <property type="molecule type" value="Genomic_DNA"/>
</dbReference>
<dbReference type="Gene3D" id="3.30.9.10">
    <property type="entry name" value="D-Amino Acid Oxidase, subunit A, domain 2"/>
    <property type="match status" value="1"/>
</dbReference>
<proteinExistence type="predicted"/>
<evidence type="ECO:0000313" key="1">
    <source>
        <dbReference type="EMBL" id="STE84985.1"/>
    </source>
</evidence>
<evidence type="ECO:0000313" key="2">
    <source>
        <dbReference type="Proteomes" id="UP000255460"/>
    </source>
</evidence>
<sequence length="97" mass="10525">MPGDTISLIGTTSLRIDYNEIDDNRVTAEEVDILLREGEKLAPVMAKTRILRAYSGVRPLVASDDDPSGRNVSRASCCSTMLNAMVWTDLSPSPVAN</sequence>
<dbReference type="EC" id="1.1.5.3" evidence="1"/>
<reference evidence="1 2" key="1">
    <citation type="submission" date="2018-06" db="EMBL/GenBank/DDBJ databases">
        <authorList>
            <consortium name="Pathogen Informatics"/>
            <person name="Doyle S."/>
        </authorList>
    </citation>
    <scope>NUCLEOTIDE SEQUENCE [LARGE SCALE GENOMIC DNA]</scope>
    <source>
        <strain evidence="1 2">NCTC10418</strain>
    </source>
</reference>
<dbReference type="SUPFAM" id="SSF54373">
    <property type="entry name" value="FAD-linked reductases, C-terminal domain"/>
    <property type="match status" value="1"/>
</dbReference>
<accession>A0A376KQK2</accession>
<gene>
    <name evidence="1" type="primary">glpA_2</name>
    <name evidence="1" type="ORF">NCTC10418_02575</name>
</gene>